<evidence type="ECO:0000259" key="7">
    <source>
        <dbReference type="Pfam" id="PF16900"/>
    </source>
</evidence>
<comment type="caution">
    <text evidence="8">The sequence shown here is derived from an EMBL/GenBank/DDBJ whole genome shotgun (WGS) entry which is preliminary data.</text>
</comment>
<dbReference type="GO" id="GO:0008270">
    <property type="term" value="F:zinc ion binding"/>
    <property type="evidence" value="ECO:0007669"/>
    <property type="project" value="UniProtKB-KW"/>
</dbReference>
<dbReference type="InterPro" id="IPR031657">
    <property type="entry name" value="REPA_OB_2"/>
</dbReference>
<feature type="domain" description="Replication factor A C-terminal" evidence="6">
    <location>
        <begin position="473"/>
        <end position="589"/>
    </location>
</feature>
<organism evidence="8 9">
    <name type="scientific">Anaeramoeba flamelloides</name>
    <dbReference type="NCBI Taxonomy" id="1746091"/>
    <lineage>
        <taxon>Eukaryota</taxon>
        <taxon>Metamonada</taxon>
        <taxon>Anaeramoebidae</taxon>
        <taxon>Anaeramoeba</taxon>
    </lineage>
</organism>
<dbReference type="Proteomes" id="UP001146793">
    <property type="component" value="Unassembled WGS sequence"/>
</dbReference>
<comment type="similarity">
    <text evidence="1">Belongs to the replication factor A protein 1 family.</text>
</comment>
<reference evidence="8" key="1">
    <citation type="submission" date="2022-08" db="EMBL/GenBank/DDBJ databases">
        <title>Novel sulphate-reducing endosymbionts in the free-living metamonad Anaeramoeba.</title>
        <authorList>
            <person name="Jerlstrom-Hultqvist J."/>
            <person name="Cepicka I."/>
            <person name="Gallot-Lavallee L."/>
            <person name="Salas-Leiva D."/>
            <person name="Curtis B.A."/>
            <person name="Zahonova K."/>
            <person name="Pipaliya S."/>
            <person name="Dacks J."/>
            <person name="Roger A.J."/>
        </authorList>
    </citation>
    <scope>NUCLEOTIDE SEQUENCE</scope>
    <source>
        <strain evidence="8">Busselton2</strain>
    </source>
</reference>
<dbReference type="InterPro" id="IPR047192">
    <property type="entry name" value="Euk_RPA1_DBD_C"/>
</dbReference>
<dbReference type="FunFam" id="2.40.50.140:FF:000041">
    <property type="entry name" value="Replication protein A subunit"/>
    <property type="match status" value="1"/>
</dbReference>
<dbReference type="Gene3D" id="2.40.50.140">
    <property type="entry name" value="Nucleic acid-binding proteins"/>
    <property type="match status" value="4"/>
</dbReference>
<sequence length="617" mass="72106">MDLTTLKKGSLNLIKKGIHLSQPILEIKDLMKSTRNENEWQSNLSDQVDTMPCLFDSSFGLKIMNGELANNQLIKLMDYSIQNFNNTSYIIPNKVECLSDGKKTKHYNEQQQQQQQQQLQQQEQQHNLITKFQLNEKMRSKIQKEMNKEKPTFFDIGKQIENHVVTKQNLTEKLDLTPIRELCEWSRNWKVYVRIVHKTNIIRYKNGKGSLMKLLLMDKDRAEIKFVLFQNELEKFRNLLEIGNTYIISGATIKEPNRRYSQKLGERYEMCSNSSTIIQCYEGELLPKYNLSLVKLQEIKNGKVQNFVDVVGVVTTFEPLATIKNSQGLAFQKINFTLVDQSKCTILATFWGNQAIEIASKIKTDSIVALKNVRVKEWRSVKTINSTYETVPYLDPDFKEAQDLRQWWETIGKHQSTSIISDTPTLNQKPKFDDQYLRSAKKLSLIEIRNRNIGSEKTETFVVGAIMRFPNPSQKIWYQACPSSNCNKKVINIKNKYFCTKCNRNYQKFQYRYLFNVTLKDPSDQISVTVFDKIAERMLKKTASELVELDQIQNSQYTDTVRSKLEDDWGYFAIRATTVVYKTKKQNKFILEGYLMENNHISFSHQLINDIKKLMKN</sequence>
<evidence type="ECO:0000256" key="4">
    <source>
        <dbReference type="ARBA" id="ARBA00022833"/>
    </source>
</evidence>
<keyword evidence="2" id="KW-0479">Metal-binding</keyword>
<dbReference type="PANTHER" id="PTHR47165">
    <property type="entry name" value="OS03G0429900 PROTEIN"/>
    <property type="match status" value="1"/>
</dbReference>
<evidence type="ECO:0000256" key="1">
    <source>
        <dbReference type="ARBA" id="ARBA00005690"/>
    </source>
</evidence>
<evidence type="ECO:0000256" key="5">
    <source>
        <dbReference type="ARBA" id="ARBA00023125"/>
    </source>
</evidence>
<evidence type="ECO:0000256" key="2">
    <source>
        <dbReference type="ARBA" id="ARBA00022723"/>
    </source>
</evidence>
<dbReference type="EMBL" id="JANTQA010000063">
    <property type="protein sequence ID" value="KAJ3427289.1"/>
    <property type="molecule type" value="Genomic_DNA"/>
</dbReference>
<dbReference type="PANTHER" id="PTHR47165:SF4">
    <property type="entry name" value="OS03G0429900 PROTEIN"/>
    <property type="match status" value="1"/>
</dbReference>
<evidence type="ECO:0000313" key="8">
    <source>
        <dbReference type="EMBL" id="KAJ3427289.1"/>
    </source>
</evidence>
<accession>A0AAV7YCR8</accession>
<gene>
    <name evidence="8" type="ORF">M0812_26869</name>
</gene>
<dbReference type="CDD" id="cd04476">
    <property type="entry name" value="RPA1_DBD_C"/>
    <property type="match status" value="1"/>
</dbReference>
<dbReference type="GO" id="GO:0003677">
    <property type="term" value="F:DNA binding"/>
    <property type="evidence" value="ECO:0007669"/>
    <property type="project" value="UniProtKB-KW"/>
</dbReference>
<dbReference type="SUPFAM" id="SSF50249">
    <property type="entry name" value="Nucleic acid-binding proteins"/>
    <property type="match status" value="3"/>
</dbReference>
<keyword evidence="5 8" id="KW-0238">DNA-binding</keyword>
<dbReference type="Pfam" id="PF08646">
    <property type="entry name" value="Rep_fac-A_C"/>
    <property type="match status" value="1"/>
</dbReference>
<dbReference type="Pfam" id="PF16900">
    <property type="entry name" value="REPA_OB_2"/>
    <property type="match status" value="1"/>
</dbReference>
<evidence type="ECO:0000256" key="3">
    <source>
        <dbReference type="ARBA" id="ARBA00022771"/>
    </source>
</evidence>
<keyword evidence="3" id="KW-0863">Zinc-finger</keyword>
<dbReference type="AlphaFoldDB" id="A0AAV7YCR8"/>
<proteinExistence type="inferred from homology"/>
<dbReference type="InterPro" id="IPR012340">
    <property type="entry name" value="NA-bd_OB-fold"/>
</dbReference>
<name>A0AAV7YCR8_9EUKA</name>
<protein>
    <submittedName>
        <fullName evidence="8">Replication protein a 70 kDa DNA-binding subunit a</fullName>
    </submittedName>
</protein>
<evidence type="ECO:0000313" key="9">
    <source>
        <dbReference type="Proteomes" id="UP001146793"/>
    </source>
</evidence>
<dbReference type="CDD" id="cd04475">
    <property type="entry name" value="RPA1_DBD_B"/>
    <property type="match status" value="1"/>
</dbReference>
<dbReference type="InterPro" id="IPR013955">
    <property type="entry name" value="Rep_factor-A_C"/>
</dbReference>
<keyword evidence="4" id="KW-0862">Zinc</keyword>
<feature type="domain" description="Replication protein A OB" evidence="7">
    <location>
        <begin position="296"/>
        <end position="387"/>
    </location>
</feature>
<evidence type="ECO:0000259" key="6">
    <source>
        <dbReference type="Pfam" id="PF08646"/>
    </source>
</evidence>